<dbReference type="CDD" id="cd00397">
    <property type="entry name" value="DNA_BRE_C"/>
    <property type="match status" value="1"/>
</dbReference>
<name>A0ABV9FBX0_9BACL</name>
<evidence type="ECO:0000256" key="3">
    <source>
        <dbReference type="ARBA" id="ARBA00023172"/>
    </source>
</evidence>
<dbReference type="Pfam" id="PF00589">
    <property type="entry name" value="Phage_integrase"/>
    <property type="match status" value="1"/>
</dbReference>
<evidence type="ECO:0000313" key="7">
    <source>
        <dbReference type="EMBL" id="MFC4598523.1"/>
    </source>
</evidence>
<proteinExistence type="inferred from homology"/>
<dbReference type="SUPFAM" id="SSF56349">
    <property type="entry name" value="DNA breaking-rejoining enzymes"/>
    <property type="match status" value="1"/>
</dbReference>
<dbReference type="InterPro" id="IPR013762">
    <property type="entry name" value="Integrase-like_cat_sf"/>
</dbReference>
<keyword evidence="8" id="KW-1185">Reference proteome</keyword>
<feature type="domain" description="Tyr recombinase" evidence="5">
    <location>
        <begin position="135"/>
        <end position="314"/>
    </location>
</feature>
<keyword evidence="3" id="KW-0233">DNA recombination</keyword>
<sequence>MDTKIVEAHPAFMLGDDRRTYGDKISDEQIVEMFLAVCGHSVHTIRNYKRAIRLFRSFVPHLTLREVTWKEIEAYKLGLIRGAASFSGKPLAPASVSALVAPLKSLYKWGSDPNIGFFPRNPTSSIRLPQVKVTSRRHYLTKKEVGCLLGQLQCQSLRNYLIGLSLVTLGLRVSELVAARWEDFHKDPLGRSVWLNVKNGKGGRSRDVKIPSGLWSIFQNYRRVLAKEGNQPLASSPLFPITARQIERIIHNAGRQSIHAKKPTPHWLRHTNATLALLKGATLQQVQETLGHTHINTTQRYLHTVEQIKKTAPDFVEESLSEFMVH</sequence>
<feature type="domain" description="Core-binding (CB)" evidence="6">
    <location>
        <begin position="25"/>
        <end position="111"/>
    </location>
</feature>
<accession>A0ABV9FBX0</accession>
<evidence type="ECO:0000256" key="4">
    <source>
        <dbReference type="PROSITE-ProRule" id="PRU01248"/>
    </source>
</evidence>
<dbReference type="InterPro" id="IPR050090">
    <property type="entry name" value="Tyrosine_recombinase_XerCD"/>
</dbReference>
<keyword evidence="2 4" id="KW-0238">DNA-binding</keyword>
<dbReference type="RefSeq" id="WP_378094862.1">
    <property type="nucleotide sequence ID" value="NZ_JBHSEP010000005.1"/>
</dbReference>
<dbReference type="InterPro" id="IPR010998">
    <property type="entry name" value="Integrase_recombinase_N"/>
</dbReference>
<evidence type="ECO:0000256" key="1">
    <source>
        <dbReference type="ARBA" id="ARBA00008857"/>
    </source>
</evidence>
<dbReference type="PANTHER" id="PTHR30349">
    <property type="entry name" value="PHAGE INTEGRASE-RELATED"/>
    <property type="match status" value="1"/>
</dbReference>
<dbReference type="Gene3D" id="1.10.150.130">
    <property type="match status" value="1"/>
</dbReference>
<evidence type="ECO:0000259" key="6">
    <source>
        <dbReference type="PROSITE" id="PS51900"/>
    </source>
</evidence>
<evidence type="ECO:0000313" key="8">
    <source>
        <dbReference type="Proteomes" id="UP001596028"/>
    </source>
</evidence>
<dbReference type="EMBL" id="JBHSEP010000005">
    <property type="protein sequence ID" value="MFC4598523.1"/>
    <property type="molecule type" value="Genomic_DNA"/>
</dbReference>
<evidence type="ECO:0000256" key="2">
    <source>
        <dbReference type="ARBA" id="ARBA00023125"/>
    </source>
</evidence>
<comment type="similarity">
    <text evidence="1">Belongs to the 'phage' integrase family.</text>
</comment>
<dbReference type="PANTHER" id="PTHR30349:SF64">
    <property type="entry name" value="PROPHAGE INTEGRASE INTD-RELATED"/>
    <property type="match status" value="1"/>
</dbReference>
<organism evidence="7 8">
    <name type="scientific">Cohnella hongkongensis</name>
    <dbReference type="NCBI Taxonomy" id="178337"/>
    <lineage>
        <taxon>Bacteria</taxon>
        <taxon>Bacillati</taxon>
        <taxon>Bacillota</taxon>
        <taxon>Bacilli</taxon>
        <taxon>Bacillales</taxon>
        <taxon>Paenibacillaceae</taxon>
        <taxon>Cohnella</taxon>
    </lineage>
</organism>
<dbReference type="InterPro" id="IPR002104">
    <property type="entry name" value="Integrase_catalytic"/>
</dbReference>
<gene>
    <name evidence="7" type="ORF">ACFO3S_09785</name>
</gene>
<dbReference type="InterPro" id="IPR011010">
    <property type="entry name" value="DNA_brk_join_enz"/>
</dbReference>
<dbReference type="PROSITE" id="PS51898">
    <property type="entry name" value="TYR_RECOMBINASE"/>
    <property type="match status" value="1"/>
</dbReference>
<dbReference type="Gene3D" id="1.10.443.10">
    <property type="entry name" value="Intergrase catalytic core"/>
    <property type="match status" value="1"/>
</dbReference>
<reference evidence="8" key="1">
    <citation type="journal article" date="2019" name="Int. J. Syst. Evol. Microbiol.">
        <title>The Global Catalogue of Microorganisms (GCM) 10K type strain sequencing project: providing services to taxonomists for standard genome sequencing and annotation.</title>
        <authorList>
            <consortium name="The Broad Institute Genomics Platform"/>
            <consortium name="The Broad Institute Genome Sequencing Center for Infectious Disease"/>
            <person name="Wu L."/>
            <person name="Ma J."/>
        </authorList>
    </citation>
    <scope>NUCLEOTIDE SEQUENCE [LARGE SCALE GENOMIC DNA]</scope>
    <source>
        <strain evidence="8">CCUG 49571</strain>
    </source>
</reference>
<dbReference type="InterPro" id="IPR044068">
    <property type="entry name" value="CB"/>
</dbReference>
<dbReference type="Proteomes" id="UP001596028">
    <property type="component" value="Unassembled WGS sequence"/>
</dbReference>
<comment type="caution">
    <text evidence="7">The sequence shown here is derived from an EMBL/GenBank/DDBJ whole genome shotgun (WGS) entry which is preliminary data.</text>
</comment>
<dbReference type="PROSITE" id="PS51900">
    <property type="entry name" value="CB"/>
    <property type="match status" value="1"/>
</dbReference>
<protein>
    <submittedName>
        <fullName evidence="7">Tyrosine-type recombinase/integrase</fullName>
    </submittedName>
</protein>
<evidence type="ECO:0000259" key="5">
    <source>
        <dbReference type="PROSITE" id="PS51898"/>
    </source>
</evidence>